<dbReference type="OrthoDB" id="3972855at2759"/>
<dbReference type="Gene3D" id="2.70.130.10">
    <property type="entry name" value="Mannose-6-phosphate receptor binding domain"/>
    <property type="match status" value="1"/>
</dbReference>
<organism evidence="1">
    <name type="scientific">Steinernema carpocapsae</name>
    <name type="common">Entomopathogenic nematode</name>
    <dbReference type="NCBI Taxonomy" id="34508"/>
    <lineage>
        <taxon>Eukaryota</taxon>
        <taxon>Metazoa</taxon>
        <taxon>Ecdysozoa</taxon>
        <taxon>Nematoda</taxon>
        <taxon>Chromadorea</taxon>
        <taxon>Rhabditida</taxon>
        <taxon>Tylenchina</taxon>
        <taxon>Panagrolaimomorpha</taxon>
        <taxon>Strongyloidoidea</taxon>
        <taxon>Steinernematidae</taxon>
        <taxon>Steinernema</taxon>
    </lineage>
</organism>
<proteinExistence type="predicted"/>
<dbReference type="AlphaFoldDB" id="A0A4U5NFU1"/>
<protein>
    <recommendedName>
        <fullName evidence="2">MRH domain-containing protein</fullName>
    </recommendedName>
</protein>
<comment type="caution">
    <text evidence="1">The sequence shown here is derived from an EMBL/GenBank/DDBJ whole genome shotgun (WGS) entry which is preliminary data.</text>
</comment>
<evidence type="ECO:0008006" key="2">
    <source>
        <dbReference type="Google" id="ProtNLM"/>
    </source>
</evidence>
<reference evidence="1" key="2">
    <citation type="journal article" date="2015" name="Genome Biol.">
        <title>Comparative genomics of Steinernema reveals deeply conserved gene regulatory networks.</title>
        <authorList>
            <person name="Dillman A.R."/>
            <person name="Macchietto M."/>
            <person name="Porter C.F."/>
            <person name="Rogers A."/>
            <person name="Williams B."/>
            <person name="Antoshechkin I."/>
            <person name="Lee M.M."/>
            <person name="Goodwin Z."/>
            <person name="Lu X."/>
            <person name="Lewis E.E."/>
            <person name="Goodrich-Blair H."/>
            <person name="Stock S.P."/>
            <person name="Adams B.J."/>
            <person name="Sternberg P.W."/>
            <person name="Mortazavi A."/>
        </authorList>
    </citation>
    <scope>NUCLEOTIDE SEQUENCE [LARGE SCALE GENOMIC DNA]</scope>
    <source>
        <strain evidence="1">ALL</strain>
    </source>
</reference>
<sequence length="74" mass="8496">MTSITVIELKGELCSLTGKPRYTELNLVCNNYAPEKPFITVSEEKTCRYKISVRSDMFCDKHVIFDAYGLNRTI</sequence>
<reference evidence="1" key="3">
    <citation type="journal article" date="2019" name="G3 (Bethesda)">
        <title>Hybrid Assembly of the Genome of the Entomopathogenic Nematode Steinernema carpocapsae Identifies the X-Chromosome.</title>
        <authorList>
            <person name="Serra L."/>
            <person name="Macchietto M."/>
            <person name="Macias-Munoz A."/>
            <person name="McGill C.J."/>
            <person name="Rodriguez I.M."/>
            <person name="Rodriguez B."/>
            <person name="Murad R."/>
            <person name="Mortazavi A."/>
        </authorList>
    </citation>
    <scope>NUCLEOTIDE SEQUENCE</scope>
    <source>
        <strain evidence="1">ALL</strain>
    </source>
</reference>
<reference evidence="1" key="1">
    <citation type="submission" date="2013-11" db="EMBL/GenBank/DDBJ databases">
        <authorList>
            <person name="Sternberg P."/>
            <person name="Dillman A."/>
            <person name="Macchietto M."/>
        </authorList>
    </citation>
    <scope>NUCLEOTIDE SEQUENCE</scope>
    <source>
        <strain evidence="1">ALL</strain>
    </source>
</reference>
<gene>
    <name evidence="1" type="ORF">L596_015281</name>
</gene>
<dbReference type="SUPFAM" id="SSF50911">
    <property type="entry name" value="Mannose 6-phosphate receptor domain"/>
    <property type="match status" value="1"/>
</dbReference>
<dbReference type="InterPro" id="IPR009011">
    <property type="entry name" value="Man6P_isomerase_rcpt-bd_dom_sf"/>
</dbReference>
<name>A0A4U5NFU1_STECR</name>
<accession>A0A4U5NFU1</accession>
<dbReference type="EMBL" id="AZBU02000004">
    <property type="protein sequence ID" value="TKR81411.1"/>
    <property type="molecule type" value="Genomic_DNA"/>
</dbReference>
<evidence type="ECO:0000313" key="1">
    <source>
        <dbReference type="EMBL" id="TKR81411.1"/>
    </source>
</evidence>